<protein>
    <submittedName>
        <fullName evidence="3">2TM domain-containing protein</fullName>
    </submittedName>
</protein>
<accession>A0ABV5ZF82</accession>
<evidence type="ECO:0000256" key="1">
    <source>
        <dbReference type="SAM" id="Phobius"/>
    </source>
</evidence>
<keyword evidence="1" id="KW-1133">Transmembrane helix</keyword>
<feature type="domain" description="HTH cro/C1-type" evidence="2">
    <location>
        <begin position="5"/>
        <end position="58"/>
    </location>
</feature>
<feature type="transmembrane region" description="Helical" evidence="1">
    <location>
        <begin position="117"/>
        <end position="137"/>
    </location>
</feature>
<gene>
    <name evidence="3" type="ORF">ACFFLH_16075</name>
</gene>
<dbReference type="Gene3D" id="1.10.260.40">
    <property type="entry name" value="lambda repressor-like DNA-binding domains"/>
    <property type="match status" value="1"/>
</dbReference>
<dbReference type="PROSITE" id="PS50943">
    <property type="entry name" value="HTH_CROC1"/>
    <property type="match status" value="1"/>
</dbReference>
<feature type="transmembrane region" description="Helical" evidence="1">
    <location>
        <begin position="90"/>
        <end position="111"/>
    </location>
</feature>
<dbReference type="InterPro" id="IPR010982">
    <property type="entry name" value="Lambda_DNA-bd_dom_sf"/>
</dbReference>
<dbReference type="Proteomes" id="UP001589628">
    <property type="component" value="Unassembled WGS sequence"/>
</dbReference>
<evidence type="ECO:0000313" key="3">
    <source>
        <dbReference type="EMBL" id="MFB9887933.1"/>
    </source>
</evidence>
<keyword evidence="1" id="KW-0472">Membrane</keyword>
<dbReference type="EMBL" id="JBHLZN010000007">
    <property type="protein sequence ID" value="MFB9887933.1"/>
    <property type="molecule type" value="Genomic_DNA"/>
</dbReference>
<dbReference type="RefSeq" id="WP_051527659.1">
    <property type="nucleotide sequence ID" value="NZ_JAUESS010000013.1"/>
</dbReference>
<dbReference type="SMART" id="SM00530">
    <property type="entry name" value="HTH_XRE"/>
    <property type="match status" value="1"/>
</dbReference>
<dbReference type="CDD" id="cd00093">
    <property type="entry name" value="HTH_XRE"/>
    <property type="match status" value="1"/>
</dbReference>
<organism evidence="3 4">
    <name type="scientific">Balneatrix alpica</name>
    <dbReference type="NCBI Taxonomy" id="75684"/>
    <lineage>
        <taxon>Bacteria</taxon>
        <taxon>Pseudomonadati</taxon>
        <taxon>Pseudomonadota</taxon>
        <taxon>Gammaproteobacteria</taxon>
        <taxon>Oceanospirillales</taxon>
        <taxon>Balneatrichaceae</taxon>
        <taxon>Balneatrix</taxon>
    </lineage>
</organism>
<keyword evidence="1" id="KW-0812">Transmembrane</keyword>
<dbReference type="InterPro" id="IPR025698">
    <property type="entry name" value="2TM_dom"/>
</dbReference>
<dbReference type="InterPro" id="IPR001387">
    <property type="entry name" value="Cro/C1-type_HTH"/>
</dbReference>
<dbReference type="Pfam" id="PF01381">
    <property type="entry name" value="HTH_3"/>
    <property type="match status" value="1"/>
</dbReference>
<dbReference type="SUPFAM" id="SSF47413">
    <property type="entry name" value="lambda repressor-like DNA-binding domains"/>
    <property type="match status" value="1"/>
</dbReference>
<name>A0ABV5ZF82_9GAMM</name>
<evidence type="ECO:0000259" key="2">
    <source>
        <dbReference type="PROSITE" id="PS50943"/>
    </source>
</evidence>
<proteinExistence type="predicted"/>
<reference evidence="3 4" key="1">
    <citation type="submission" date="2024-09" db="EMBL/GenBank/DDBJ databases">
        <authorList>
            <person name="Sun Q."/>
            <person name="Mori K."/>
        </authorList>
    </citation>
    <scope>NUCLEOTIDE SEQUENCE [LARGE SCALE GENOMIC DNA]</scope>
    <source>
        <strain evidence="3 4">ATCC 51285</strain>
    </source>
</reference>
<keyword evidence="4" id="KW-1185">Reference proteome</keyword>
<sequence length="171" mass="19451">MNVEIKALRLQRGWSQEQLASISGVSVRTIQRLENGASASLDTRKALAAAMDLPLPQLDEATSQEPTSSERVSNEEVRQLQKRIRAQRRLYQQGLSYLGLIVLLAIINLLTSPEYLWFLWPALGWGIALAIQAMSYFGHLNLFNRDWEQRQLAKQLRKREATSTQDQTDAD</sequence>
<dbReference type="Pfam" id="PF13239">
    <property type="entry name" value="2TM"/>
    <property type="match status" value="1"/>
</dbReference>
<evidence type="ECO:0000313" key="4">
    <source>
        <dbReference type="Proteomes" id="UP001589628"/>
    </source>
</evidence>
<comment type="caution">
    <text evidence="3">The sequence shown here is derived from an EMBL/GenBank/DDBJ whole genome shotgun (WGS) entry which is preliminary data.</text>
</comment>